<name>A0A1I4NTK7_9BURK</name>
<dbReference type="RefSeq" id="WP_245774278.1">
    <property type="nucleotide sequence ID" value="NZ_FOTW01000014.1"/>
</dbReference>
<dbReference type="AlphaFoldDB" id="A0A1I4NTK7"/>
<dbReference type="PANTHER" id="PTHR43227:SF8">
    <property type="entry name" value="DIACETYLCHITOBIOSE UPTAKE SYSTEM PERMEASE PROTEIN DASB"/>
    <property type="match status" value="1"/>
</dbReference>
<gene>
    <name evidence="9" type="ORF">SAMN02982985_03115</name>
</gene>
<dbReference type="InterPro" id="IPR050809">
    <property type="entry name" value="UgpAE/MalFG_permease"/>
</dbReference>
<sequence>MQPADRNIGRWQLAAFLAPALLIYALFSALPLVDTLRQGFFSSDDAGRQTFAGLANFRTVLFDADWSMAFWNAMRNNLLFFAIHMLLQNPIGLLLATLFSLKGLRGARTYRTLIFLPTLLSVVIIGFIWQLILSPLWGVGERLLGTVGAAGLFQPWLGQEGTALATLALISVWQYIGIPTMLIYAALLAVPEEIVEAAHVEGAGALRIFWDIKLPLIYPTLGLVTILTFVANFNAFDLIYSVKGALAGPNYASDILGTLFYRTFFGYQAQVGNANMGAAVATLMFLVILLGVGAYFVGVQRRLSRYAL</sequence>
<evidence type="ECO:0000256" key="5">
    <source>
        <dbReference type="ARBA" id="ARBA00022989"/>
    </source>
</evidence>
<dbReference type="InterPro" id="IPR000515">
    <property type="entry name" value="MetI-like"/>
</dbReference>
<dbReference type="GO" id="GO:0055085">
    <property type="term" value="P:transmembrane transport"/>
    <property type="evidence" value="ECO:0007669"/>
    <property type="project" value="InterPro"/>
</dbReference>
<feature type="transmembrane region" description="Helical" evidence="7">
    <location>
        <begin position="216"/>
        <end position="236"/>
    </location>
</feature>
<feature type="transmembrane region" description="Helical" evidence="7">
    <location>
        <begin position="113"/>
        <end position="132"/>
    </location>
</feature>
<feature type="transmembrane region" description="Helical" evidence="7">
    <location>
        <begin position="12"/>
        <end position="33"/>
    </location>
</feature>
<evidence type="ECO:0000313" key="9">
    <source>
        <dbReference type="EMBL" id="SFM18766.1"/>
    </source>
</evidence>
<dbReference type="EMBL" id="FOTW01000014">
    <property type="protein sequence ID" value="SFM18766.1"/>
    <property type="molecule type" value="Genomic_DNA"/>
</dbReference>
<dbReference type="PANTHER" id="PTHR43227">
    <property type="entry name" value="BLL4140 PROTEIN"/>
    <property type="match status" value="1"/>
</dbReference>
<dbReference type="STRING" id="758825.SAMN02982985_03115"/>
<dbReference type="Pfam" id="PF00528">
    <property type="entry name" value="BPD_transp_1"/>
    <property type="match status" value="1"/>
</dbReference>
<organism evidence="9 10">
    <name type="scientific">Rugamonas rubra</name>
    <dbReference type="NCBI Taxonomy" id="758825"/>
    <lineage>
        <taxon>Bacteria</taxon>
        <taxon>Pseudomonadati</taxon>
        <taxon>Pseudomonadota</taxon>
        <taxon>Betaproteobacteria</taxon>
        <taxon>Burkholderiales</taxon>
        <taxon>Oxalobacteraceae</taxon>
        <taxon>Telluria group</taxon>
        <taxon>Rugamonas</taxon>
    </lineage>
</organism>
<evidence type="ECO:0000256" key="3">
    <source>
        <dbReference type="ARBA" id="ARBA00022475"/>
    </source>
</evidence>
<dbReference type="CDD" id="cd06261">
    <property type="entry name" value="TM_PBP2"/>
    <property type="match status" value="1"/>
</dbReference>
<dbReference type="GO" id="GO:0005886">
    <property type="term" value="C:plasma membrane"/>
    <property type="evidence" value="ECO:0007669"/>
    <property type="project" value="UniProtKB-SubCell"/>
</dbReference>
<evidence type="ECO:0000256" key="1">
    <source>
        <dbReference type="ARBA" id="ARBA00004651"/>
    </source>
</evidence>
<dbReference type="SUPFAM" id="SSF161098">
    <property type="entry name" value="MetI-like"/>
    <property type="match status" value="1"/>
</dbReference>
<keyword evidence="6 7" id="KW-0472">Membrane</keyword>
<evidence type="ECO:0000256" key="7">
    <source>
        <dbReference type="RuleBase" id="RU363032"/>
    </source>
</evidence>
<dbReference type="Proteomes" id="UP000199470">
    <property type="component" value="Unassembled WGS sequence"/>
</dbReference>
<evidence type="ECO:0000256" key="2">
    <source>
        <dbReference type="ARBA" id="ARBA00022448"/>
    </source>
</evidence>
<comment type="similarity">
    <text evidence="7">Belongs to the binding-protein-dependent transport system permease family.</text>
</comment>
<feature type="transmembrane region" description="Helical" evidence="7">
    <location>
        <begin position="276"/>
        <end position="298"/>
    </location>
</feature>
<feature type="domain" description="ABC transmembrane type-1" evidence="8">
    <location>
        <begin position="74"/>
        <end position="297"/>
    </location>
</feature>
<proteinExistence type="inferred from homology"/>
<feature type="transmembrane region" description="Helical" evidence="7">
    <location>
        <begin position="163"/>
        <end position="190"/>
    </location>
</feature>
<dbReference type="Gene3D" id="1.10.3720.10">
    <property type="entry name" value="MetI-like"/>
    <property type="match status" value="1"/>
</dbReference>
<dbReference type="InterPro" id="IPR035906">
    <property type="entry name" value="MetI-like_sf"/>
</dbReference>
<reference evidence="9 10" key="1">
    <citation type="submission" date="2016-10" db="EMBL/GenBank/DDBJ databases">
        <authorList>
            <person name="de Groot N.N."/>
        </authorList>
    </citation>
    <scope>NUCLEOTIDE SEQUENCE [LARGE SCALE GENOMIC DNA]</scope>
    <source>
        <strain evidence="9 10">ATCC 43154</strain>
    </source>
</reference>
<keyword evidence="3" id="KW-1003">Cell membrane</keyword>
<dbReference type="PROSITE" id="PS50928">
    <property type="entry name" value="ABC_TM1"/>
    <property type="match status" value="1"/>
</dbReference>
<accession>A0A1I4NTK7</accession>
<protein>
    <submittedName>
        <fullName evidence="9">Raffinose/stachyose/melibiose transport system permease protein</fullName>
    </submittedName>
</protein>
<keyword evidence="4 7" id="KW-0812">Transmembrane</keyword>
<evidence type="ECO:0000313" key="10">
    <source>
        <dbReference type="Proteomes" id="UP000199470"/>
    </source>
</evidence>
<keyword evidence="2 7" id="KW-0813">Transport</keyword>
<evidence type="ECO:0000256" key="4">
    <source>
        <dbReference type="ARBA" id="ARBA00022692"/>
    </source>
</evidence>
<feature type="transmembrane region" description="Helical" evidence="7">
    <location>
        <begin position="78"/>
        <end position="101"/>
    </location>
</feature>
<evidence type="ECO:0000256" key="6">
    <source>
        <dbReference type="ARBA" id="ARBA00023136"/>
    </source>
</evidence>
<comment type="subcellular location">
    <subcellularLocation>
        <location evidence="1 7">Cell membrane</location>
        <topology evidence="1 7">Multi-pass membrane protein</topology>
    </subcellularLocation>
</comment>
<evidence type="ECO:0000259" key="8">
    <source>
        <dbReference type="PROSITE" id="PS50928"/>
    </source>
</evidence>
<keyword evidence="5 7" id="KW-1133">Transmembrane helix</keyword>
<keyword evidence="10" id="KW-1185">Reference proteome</keyword>